<evidence type="ECO:0000313" key="2">
    <source>
        <dbReference type="Proteomes" id="UP000548582"/>
    </source>
</evidence>
<dbReference type="EMBL" id="JABBKX010000001">
    <property type="protein sequence ID" value="NMJ40441.1"/>
    <property type="molecule type" value="Genomic_DNA"/>
</dbReference>
<accession>A0A848E7N9</accession>
<dbReference type="RefSeq" id="WP_170052684.1">
    <property type="nucleotide sequence ID" value="NZ_JABBKX010000001.1"/>
</dbReference>
<protein>
    <submittedName>
        <fullName evidence="1">Uncharacterized protein</fullName>
    </submittedName>
</protein>
<evidence type="ECO:0000313" key="1">
    <source>
        <dbReference type="EMBL" id="NMJ40441.1"/>
    </source>
</evidence>
<keyword evidence="2" id="KW-1185">Reference proteome</keyword>
<proteinExistence type="predicted"/>
<dbReference type="Proteomes" id="UP000548582">
    <property type="component" value="Unassembled WGS sequence"/>
</dbReference>
<reference evidence="1 2" key="1">
    <citation type="submission" date="2020-03" db="EMBL/GenBank/DDBJ databases">
        <authorList>
            <person name="Sun Q."/>
        </authorList>
    </citation>
    <scope>NUCLEOTIDE SEQUENCE [LARGE SCALE GENOMIC DNA]</scope>
    <source>
        <strain evidence="1 2">JC162</strain>
    </source>
</reference>
<name>A0A848E7N9_9PROT</name>
<comment type="caution">
    <text evidence="1">The sequence shown here is derived from an EMBL/GenBank/DDBJ whole genome shotgun (WGS) entry which is preliminary data.</text>
</comment>
<gene>
    <name evidence="1" type="ORF">GWK16_04255</name>
</gene>
<dbReference type="AlphaFoldDB" id="A0A848E7N9"/>
<organism evidence="1 2">
    <name type="scientific">Neoroseomonas marina</name>
    <dbReference type="NCBI Taxonomy" id="1232220"/>
    <lineage>
        <taxon>Bacteria</taxon>
        <taxon>Pseudomonadati</taxon>
        <taxon>Pseudomonadota</taxon>
        <taxon>Alphaproteobacteria</taxon>
        <taxon>Acetobacterales</taxon>
        <taxon>Acetobacteraceae</taxon>
        <taxon>Neoroseomonas</taxon>
    </lineage>
</organism>
<sequence length="140" mass="15116">MIAMPVAAQDSITAVIGQPVLALAQRPELTTGLRFNSGGHRRSLAARLRDPGPPVALAGDRYVYGFGCRPEGCRDGGAFLAFDVHDERIFMLLTENGSVRLSVPPDPRAWPEALREGLREFIPALAEAMGPRPSAPEGRR</sequence>